<evidence type="ECO:0000256" key="3">
    <source>
        <dbReference type="ARBA" id="ARBA00022801"/>
    </source>
</evidence>
<reference evidence="5 6" key="2">
    <citation type="submission" date="2019-09" db="EMBL/GenBank/DDBJ databases">
        <authorList>
            <person name="Jin C."/>
        </authorList>
    </citation>
    <scope>NUCLEOTIDE SEQUENCE [LARGE SCALE GENOMIC DNA]</scope>
    <source>
        <strain evidence="5 6">BN140078</strain>
    </source>
</reference>
<dbReference type="AlphaFoldDB" id="A0A5B2W182"/>
<organism evidence="5 6">
    <name type="scientific">Chitinophaga agrisoli</name>
    <dbReference type="NCBI Taxonomy" id="2607653"/>
    <lineage>
        <taxon>Bacteria</taxon>
        <taxon>Pseudomonadati</taxon>
        <taxon>Bacteroidota</taxon>
        <taxon>Chitinophagia</taxon>
        <taxon>Chitinophagales</taxon>
        <taxon>Chitinophagaceae</taxon>
        <taxon>Chitinophaga</taxon>
    </lineage>
</organism>
<keyword evidence="6" id="KW-1185">Reference proteome</keyword>
<feature type="binding site" evidence="4">
    <location>
        <position position="7"/>
    </location>
    <ligand>
        <name>a divalent metal cation</name>
        <dbReference type="ChEBI" id="CHEBI:60240"/>
        <label>1</label>
    </ligand>
</feature>
<dbReference type="Proteomes" id="UP000324611">
    <property type="component" value="Unassembled WGS sequence"/>
</dbReference>
<evidence type="ECO:0000313" key="6">
    <source>
        <dbReference type="Proteomes" id="UP000324611"/>
    </source>
</evidence>
<evidence type="ECO:0000256" key="4">
    <source>
        <dbReference type="PIRSR" id="PIRSR005902-1"/>
    </source>
</evidence>
<dbReference type="InterPro" id="IPR015991">
    <property type="entry name" value="TatD/YcfH-like"/>
</dbReference>
<sequence>MQWIDTHAHLYGKEFAQDRRDMIARAVQAGVDKLLLPNIDETSIEGMLDLEVQYPGQCYAMMGLHPCYVKADITAEMTWVREWLAKRPFIAVGEIGLDFYWDTTYADQQYQAFREQLQLSKEYRIPVAIHSRESTRQCIDEVKALQDGHLSGVFHCFSGTLEEAREIIDLGFYLGIGGVVTFKKSGLDKIVEQIDLQHLVLETDAPYLAPVPYRGKRNESSYIPLIGQHIADIKHLKIEEVAAVTSSNARKLFKSI</sequence>
<evidence type="ECO:0000313" key="5">
    <source>
        <dbReference type="EMBL" id="KAA2244530.1"/>
    </source>
</evidence>
<feature type="binding site" evidence="4">
    <location>
        <position position="9"/>
    </location>
    <ligand>
        <name>a divalent metal cation</name>
        <dbReference type="ChEBI" id="CHEBI:60240"/>
        <label>1</label>
    </ligand>
</feature>
<keyword evidence="3" id="KW-0378">Hydrolase</keyword>
<dbReference type="CDD" id="cd01310">
    <property type="entry name" value="TatD_DNAse"/>
    <property type="match status" value="1"/>
</dbReference>
<dbReference type="InterPro" id="IPR032466">
    <property type="entry name" value="Metal_Hydrolase"/>
</dbReference>
<dbReference type="PIRSF" id="PIRSF005902">
    <property type="entry name" value="DNase_TatD"/>
    <property type="match status" value="1"/>
</dbReference>
<dbReference type="GO" id="GO:0005829">
    <property type="term" value="C:cytosol"/>
    <property type="evidence" value="ECO:0007669"/>
    <property type="project" value="TreeGrafter"/>
</dbReference>
<dbReference type="Pfam" id="PF01026">
    <property type="entry name" value="TatD_DNase"/>
    <property type="match status" value="1"/>
</dbReference>
<comment type="caution">
    <text evidence="5">The sequence shown here is derived from an EMBL/GenBank/DDBJ whole genome shotgun (WGS) entry which is preliminary data.</text>
</comment>
<comment type="similarity">
    <text evidence="1">Belongs to the metallo-dependent hydrolases superfamily. TatD-type hydrolase family.</text>
</comment>
<dbReference type="EMBL" id="VUOC01000001">
    <property type="protein sequence ID" value="KAA2244530.1"/>
    <property type="molecule type" value="Genomic_DNA"/>
</dbReference>
<dbReference type="GO" id="GO:0004536">
    <property type="term" value="F:DNA nuclease activity"/>
    <property type="evidence" value="ECO:0007669"/>
    <property type="project" value="InterPro"/>
</dbReference>
<feature type="binding site" evidence="4">
    <location>
        <position position="204"/>
    </location>
    <ligand>
        <name>a divalent metal cation</name>
        <dbReference type="ChEBI" id="CHEBI:60240"/>
        <label>1</label>
    </ligand>
</feature>
<dbReference type="PANTHER" id="PTHR46124:SF4">
    <property type="entry name" value="HYDROLASE TATD"/>
    <property type="match status" value="1"/>
</dbReference>
<evidence type="ECO:0000256" key="2">
    <source>
        <dbReference type="ARBA" id="ARBA00022723"/>
    </source>
</evidence>
<dbReference type="NCBIfam" id="TIGR00010">
    <property type="entry name" value="YchF/TatD family DNA exonuclease"/>
    <property type="match status" value="1"/>
</dbReference>
<accession>A0A5B2W182</accession>
<name>A0A5B2W182_9BACT</name>
<evidence type="ECO:0000256" key="1">
    <source>
        <dbReference type="ARBA" id="ARBA00009275"/>
    </source>
</evidence>
<dbReference type="SUPFAM" id="SSF51556">
    <property type="entry name" value="Metallo-dependent hydrolases"/>
    <property type="match status" value="1"/>
</dbReference>
<dbReference type="RefSeq" id="WP_149835927.1">
    <property type="nucleotide sequence ID" value="NZ_VUOC01000001.1"/>
</dbReference>
<feature type="binding site" evidence="4">
    <location>
        <position position="155"/>
    </location>
    <ligand>
        <name>a divalent metal cation</name>
        <dbReference type="ChEBI" id="CHEBI:60240"/>
        <label>2</label>
    </ligand>
</feature>
<keyword evidence="2 4" id="KW-0479">Metal-binding</keyword>
<dbReference type="Gene3D" id="3.20.20.140">
    <property type="entry name" value="Metal-dependent hydrolases"/>
    <property type="match status" value="1"/>
</dbReference>
<dbReference type="GO" id="GO:0046872">
    <property type="term" value="F:metal ion binding"/>
    <property type="evidence" value="ECO:0007669"/>
    <property type="project" value="UniProtKB-KW"/>
</dbReference>
<feature type="binding site" evidence="4">
    <location>
        <position position="130"/>
    </location>
    <ligand>
        <name>a divalent metal cation</name>
        <dbReference type="ChEBI" id="CHEBI:60240"/>
        <label>2</label>
    </ligand>
</feature>
<dbReference type="GO" id="GO:0016788">
    <property type="term" value="F:hydrolase activity, acting on ester bonds"/>
    <property type="evidence" value="ECO:0007669"/>
    <property type="project" value="InterPro"/>
</dbReference>
<dbReference type="PANTHER" id="PTHR46124">
    <property type="entry name" value="D-AMINOACYL-TRNA DEACYLASE"/>
    <property type="match status" value="1"/>
</dbReference>
<proteinExistence type="inferred from homology"/>
<reference evidence="5 6" key="1">
    <citation type="submission" date="2019-09" db="EMBL/GenBank/DDBJ databases">
        <title>Chitinophaga ginsengihumi sp. nov., isolated from soil of ginseng rhizosphere.</title>
        <authorList>
            <person name="Lee J."/>
        </authorList>
    </citation>
    <scope>NUCLEOTIDE SEQUENCE [LARGE SCALE GENOMIC DNA]</scope>
    <source>
        <strain evidence="5 6">BN140078</strain>
    </source>
</reference>
<dbReference type="InterPro" id="IPR001130">
    <property type="entry name" value="TatD-like"/>
</dbReference>
<gene>
    <name evidence="5" type="ORF">F0L74_00700</name>
</gene>
<protein>
    <submittedName>
        <fullName evidence="5">TatD family deoxyribonuclease</fullName>
    </submittedName>
</protein>
<dbReference type="FunFam" id="3.20.20.140:FF:000005">
    <property type="entry name" value="TatD family hydrolase"/>
    <property type="match status" value="1"/>
</dbReference>
<feature type="binding site" evidence="4">
    <location>
        <position position="94"/>
    </location>
    <ligand>
        <name>a divalent metal cation</name>
        <dbReference type="ChEBI" id="CHEBI:60240"/>
        <label>1</label>
    </ligand>
</feature>